<dbReference type="RefSeq" id="WP_040739396.1">
    <property type="nucleotide sequence ID" value="NZ_QJKF01000004.1"/>
</dbReference>
<reference evidence="1 2" key="1">
    <citation type="submission" date="2018-05" db="EMBL/GenBank/DDBJ databases">
        <title>Genomic Encyclopedia of Type Strains, Phase IV (KMG-IV): sequencing the most valuable type-strain genomes for metagenomic binning, comparative biology and taxonomic classification.</title>
        <authorList>
            <person name="Goeker M."/>
        </authorList>
    </citation>
    <scope>NUCLEOTIDE SEQUENCE [LARGE SCALE GENOMIC DNA]</scope>
    <source>
        <strain evidence="1 2">DSM 44704</strain>
    </source>
</reference>
<dbReference type="AlphaFoldDB" id="A0A318KEI9"/>
<name>A0A318KEI9_9NOCA</name>
<gene>
    <name evidence="1" type="ORF">DFR70_10454</name>
</gene>
<dbReference type="GO" id="GO:0003677">
    <property type="term" value="F:DNA binding"/>
    <property type="evidence" value="ECO:0007669"/>
    <property type="project" value="InterPro"/>
</dbReference>
<evidence type="ECO:0000313" key="2">
    <source>
        <dbReference type="Proteomes" id="UP000247569"/>
    </source>
</evidence>
<comment type="caution">
    <text evidence="1">The sequence shown here is derived from an EMBL/GenBank/DDBJ whole genome shotgun (WGS) entry which is preliminary data.</text>
</comment>
<keyword evidence="2" id="KW-1185">Reference proteome</keyword>
<evidence type="ECO:0000313" key="1">
    <source>
        <dbReference type="EMBL" id="PXX64993.1"/>
    </source>
</evidence>
<sequence>MDSDYFTYLPAAVVDADGSLVEQLNNTALRKLARTAAGLSMEAQHYLAMLANRLRASEGLHARNYADGEM</sequence>
<accession>A0A318KEI9</accession>
<dbReference type="InterPro" id="IPR010982">
    <property type="entry name" value="Lambda_DNA-bd_dom_sf"/>
</dbReference>
<dbReference type="Gene3D" id="1.10.260.40">
    <property type="entry name" value="lambda repressor-like DNA-binding domains"/>
    <property type="match status" value="1"/>
</dbReference>
<organism evidence="1 2">
    <name type="scientific">Nocardia tenerifensis</name>
    <dbReference type="NCBI Taxonomy" id="228006"/>
    <lineage>
        <taxon>Bacteria</taxon>
        <taxon>Bacillati</taxon>
        <taxon>Actinomycetota</taxon>
        <taxon>Actinomycetes</taxon>
        <taxon>Mycobacteriales</taxon>
        <taxon>Nocardiaceae</taxon>
        <taxon>Nocardia</taxon>
    </lineage>
</organism>
<dbReference type="EMBL" id="QJKF01000004">
    <property type="protein sequence ID" value="PXX64993.1"/>
    <property type="molecule type" value="Genomic_DNA"/>
</dbReference>
<proteinExistence type="predicted"/>
<dbReference type="OrthoDB" id="4563862at2"/>
<dbReference type="Proteomes" id="UP000247569">
    <property type="component" value="Unassembled WGS sequence"/>
</dbReference>
<protein>
    <submittedName>
        <fullName evidence="1">Uncharacterized protein</fullName>
    </submittedName>
</protein>